<dbReference type="RefSeq" id="WP_175373818.1">
    <property type="nucleotide sequence ID" value="NZ_JABWCS010000219.1"/>
</dbReference>
<dbReference type="Pfam" id="PF12395">
    <property type="entry name" value="DUF3658"/>
    <property type="match status" value="1"/>
</dbReference>
<dbReference type="EMBL" id="JABWCS010000219">
    <property type="protein sequence ID" value="NUU63406.1"/>
    <property type="molecule type" value="Genomic_DNA"/>
</dbReference>
<dbReference type="Pfam" id="PF08874">
    <property type="entry name" value="DUF1835"/>
    <property type="match status" value="1"/>
</dbReference>
<dbReference type="InterPro" id="IPR022123">
    <property type="entry name" value="DUF3658"/>
</dbReference>
<reference evidence="3" key="1">
    <citation type="submission" date="2020-06" db="EMBL/GenBank/DDBJ databases">
        <title>Paenibacillus sp. nov., isolated from soil.</title>
        <authorList>
            <person name="Seo Y.L."/>
        </authorList>
    </citation>
    <scope>NUCLEOTIDE SEQUENCE [LARGE SCALE GENOMIC DNA]</scope>
    <source>
        <strain evidence="3">JW14</strain>
    </source>
</reference>
<feature type="domain" description="DUF1835" evidence="1">
    <location>
        <begin position="73"/>
        <end position="194"/>
    </location>
</feature>
<keyword evidence="4" id="KW-1185">Reference proteome</keyword>
<evidence type="ECO:0000259" key="1">
    <source>
        <dbReference type="Pfam" id="PF08874"/>
    </source>
</evidence>
<evidence type="ECO:0000259" key="2">
    <source>
        <dbReference type="Pfam" id="PF12395"/>
    </source>
</evidence>
<dbReference type="InterPro" id="IPR014973">
    <property type="entry name" value="DUF1835"/>
</dbReference>
<evidence type="ECO:0000313" key="4">
    <source>
        <dbReference type="Proteomes" id="UP000564806"/>
    </source>
</evidence>
<dbReference type="Proteomes" id="UP000564806">
    <property type="component" value="Unassembled WGS sequence"/>
</dbReference>
<name>A0A850ES91_9BACL</name>
<proteinExistence type="predicted"/>
<organism evidence="3 4">
    <name type="scientific">Paenibacillus agri</name>
    <dbReference type="NCBI Taxonomy" id="2744309"/>
    <lineage>
        <taxon>Bacteria</taxon>
        <taxon>Bacillati</taxon>
        <taxon>Bacillota</taxon>
        <taxon>Bacilli</taxon>
        <taxon>Bacillales</taxon>
        <taxon>Paenibacillaceae</taxon>
        <taxon>Paenibacillus</taxon>
    </lineage>
</organism>
<comment type="caution">
    <text evidence="3">The sequence shown here is derived from an EMBL/GenBank/DDBJ whole genome shotgun (WGS) entry which is preliminary data.</text>
</comment>
<dbReference type="AlphaFoldDB" id="A0A850ES91"/>
<gene>
    <name evidence="3" type="ORF">HPT30_23900</name>
</gene>
<evidence type="ECO:0000313" key="3">
    <source>
        <dbReference type="EMBL" id="NUU63406.1"/>
    </source>
</evidence>
<sequence>MDKVSEIWKAVDGLSLKEAKLALKHILLQANLAKSDEGIKAQLYDNLTQLHDELMTPKPEIQVREPDSDAKRVHIVFGESMAGSLKQAFKGMGLVNTDVVTAIPDLLSIGPITHLHEETGQERRYQWFNDHLNLGDNMDGSEFGEYCRESLKEIADIPDQAEVMIWSSSNAHEQVGLRFAAYLLRDKPNKVYVCNPAELCSRRYNTENYRIDYMHSGEITAEKLQAVYEEAVTSPALSTELRQDLEQEWLSLAQQTEVLRIWMDGQIRPVDAAYFDDFILKTTEGLHRSRGNCDFIKAARVIGEAYGHSEQYIGDIYYEYRLRHLIYRGELEIKGVPKAMRYYSVRRRVSEEDSPH</sequence>
<protein>
    <submittedName>
        <fullName evidence="3">DUF1835 domain-containing protein</fullName>
    </submittedName>
</protein>
<feature type="domain" description="DUF3658" evidence="2">
    <location>
        <begin position="236"/>
        <end position="343"/>
    </location>
</feature>
<accession>A0A850ES91</accession>